<evidence type="ECO:0000256" key="3">
    <source>
        <dbReference type="SAM" id="Phobius"/>
    </source>
</evidence>
<accession>A0AAP0PNU5</accession>
<dbReference type="Proteomes" id="UP001419268">
    <property type="component" value="Unassembled WGS sequence"/>
</dbReference>
<dbReference type="EMBL" id="JBBNAG010000003">
    <property type="protein sequence ID" value="KAK9147506.1"/>
    <property type="molecule type" value="Genomic_DNA"/>
</dbReference>
<keyword evidence="1" id="KW-0175">Coiled coil</keyword>
<feature type="compositionally biased region" description="Basic and acidic residues" evidence="2">
    <location>
        <begin position="66"/>
        <end position="75"/>
    </location>
</feature>
<evidence type="ECO:0000313" key="5">
    <source>
        <dbReference type="Proteomes" id="UP001419268"/>
    </source>
</evidence>
<evidence type="ECO:0000256" key="2">
    <source>
        <dbReference type="SAM" id="MobiDB-lite"/>
    </source>
</evidence>
<gene>
    <name evidence="4" type="ORF">Scep_006263</name>
</gene>
<protein>
    <submittedName>
        <fullName evidence="4">Uncharacterized protein</fullName>
    </submittedName>
</protein>
<feature type="coiled-coil region" evidence="1">
    <location>
        <begin position="597"/>
        <end position="657"/>
    </location>
</feature>
<feature type="coiled-coil region" evidence="1">
    <location>
        <begin position="682"/>
        <end position="748"/>
    </location>
</feature>
<dbReference type="AlphaFoldDB" id="A0AAP0PNU5"/>
<keyword evidence="3" id="KW-0472">Membrane</keyword>
<dbReference type="PANTHER" id="PTHR33740:SF3">
    <property type="entry name" value="GPI-ANCHORED ADHESIN-LIKE PROTEIN"/>
    <property type="match status" value="1"/>
</dbReference>
<keyword evidence="3" id="KW-0812">Transmembrane</keyword>
<reference evidence="4 5" key="1">
    <citation type="submission" date="2024-01" db="EMBL/GenBank/DDBJ databases">
        <title>Genome assemblies of Stephania.</title>
        <authorList>
            <person name="Yang L."/>
        </authorList>
    </citation>
    <scope>NUCLEOTIDE SEQUENCE [LARGE SCALE GENOMIC DNA]</scope>
    <source>
        <strain evidence="4">JXDWG</strain>
        <tissue evidence="4">Leaf</tissue>
    </source>
</reference>
<evidence type="ECO:0000313" key="4">
    <source>
        <dbReference type="EMBL" id="KAK9147506.1"/>
    </source>
</evidence>
<keyword evidence="5" id="KW-1185">Reference proteome</keyword>
<keyword evidence="3" id="KW-1133">Transmembrane helix</keyword>
<feature type="transmembrane region" description="Helical" evidence="3">
    <location>
        <begin position="21"/>
        <end position="43"/>
    </location>
</feature>
<organism evidence="4 5">
    <name type="scientific">Stephania cephalantha</name>
    <dbReference type="NCBI Taxonomy" id="152367"/>
    <lineage>
        <taxon>Eukaryota</taxon>
        <taxon>Viridiplantae</taxon>
        <taxon>Streptophyta</taxon>
        <taxon>Embryophyta</taxon>
        <taxon>Tracheophyta</taxon>
        <taxon>Spermatophyta</taxon>
        <taxon>Magnoliopsida</taxon>
        <taxon>Ranunculales</taxon>
        <taxon>Menispermaceae</taxon>
        <taxon>Menispermoideae</taxon>
        <taxon>Cissampelideae</taxon>
        <taxon>Stephania</taxon>
    </lineage>
</organism>
<evidence type="ECO:0000256" key="1">
    <source>
        <dbReference type="SAM" id="Coils"/>
    </source>
</evidence>
<proteinExistence type="predicted"/>
<name>A0AAP0PNU5_9MAGN</name>
<feature type="region of interest" description="Disordered" evidence="2">
    <location>
        <begin position="58"/>
        <end position="82"/>
    </location>
</feature>
<sequence>MVRRWFRGGEGEARAQSLLAGVVGAGVAGVILAAGLAVAALSLSKRIAPEPKHLMEPLTSQQEAHLSSDELKDTADQVGSKDGTAMLDHECSLNDLENSTGINKDFSSSPDIYEASFESRHSDIDSSSTRTSLVQNVELANSDIDSVKHVSVQDGLQVTSGSIDMPISLNSEPDFSTVSDYDLATSPGSSPLKDHEAKLAARAVESTTRLKDDLTSVDLDNNHVFDADSTIINTDQEGISISSGTKLPVDLSHDSRDQIPDKPLVMDESVSGELGSIPDYHVESRYAMERGVSSSLEEHKLNENGSSGLTNSFADKLDTSSVIDLSSSNVESLIPENPLSSAGIPAPSLISAALQVHPGKILVPAAIDQVQGQALAALQVLKVMEADAQPGDLCTRREYARWLVTASGTLSKNSVSKVYPAMYIENVTELAFDDITPEDPDFSSIQGLAEAGLIASKLSRNDSLQSSEGGQEPFYFFPESPLSRQDLVSWKMATEKRQLPEVDRKILYQTCGFIDIDRINPDAWPAIVADHSSGEHGIMALAFGYTRLFQPDKPVTKAQAAIALSTGEAADVVNEELARIEAESIAEAAVAAHTALIAEVEKEINASFEKELALEREKINDVEKMAQEATKELERLRSEREEENNSLLRERAAIESEMGVLSRLRHDVEEQLQSLMSDKTQISFERERINKLRSEAEKENQTIARLQYELEVERKALAMARTWAEDEAKRARAQAKALEEARERWERHGIKVVVDSDLQEDASAGVMWLNAGKQSDVDGTVGRAEILVSKLKNMASEVRGTSRAVIERIIGKVTSLISNLKERAAVAARQAGEFRSVSFSRAGESLEQLQQRAIGLSSTIKDGAKRIADDCKEGVGKISQKFKV</sequence>
<comment type="caution">
    <text evidence="4">The sequence shown here is derived from an EMBL/GenBank/DDBJ whole genome shotgun (WGS) entry which is preliminary data.</text>
</comment>
<dbReference type="PANTHER" id="PTHR33740">
    <property type="entry name" value="GPI-ANCHORED ADHESIN-LIKE PROTEIN"/>
    <property type="match status" value="1"/>
</dbReference>